<reference evidence="5 6" key="1">
    <citation type="submission" date="2019-07" db="EMBL/GenBank/DDBJ databases">
        <authorList>
            <person name="Jastrzebski P J."/>
            <person name="Paukszto L."/>
            <person name="Jastrzebski P J."/>
        </authorList>
    </citation>
    <scope>NUCLEOTIDE SEQUENCE [LARGE SCALE GENOMIC DNA]</scope>
    <source>
        <strain evidence="5 6">WMS-il1</strain>
    </source>
</reference>
<keyword evidence="6" id="KW-1185">Reference proteome</keyword>
<dbReference type="InterPro" id="IPR000795">
    <property type="entry name" value="T_Tr_GTP-bd_dom"/>
</dbReference>
<protein>
    <recommendedName>
        <fullName evidence="4">Tr-type G domain-containing protein</fullName>
    </recommendedName>
</protein>
<evidence type="ECO:0000256" key="1">
    <source>
        <dbReference type="ARBA" id="ARBA00022741"/>
    </source>
</evidence>
<gene>
    <name evidence="5" type="ORF">WMSIL1_LOCUS7951</name>
</gene>
<name>A0A564YNC5_HYMDI</name>
<dbReference type="GO" id="GO:0003924">
    <property type="term" value="F:GTPase activity"/>
    <property type="evidence" value="ECO:0007669"/>
    <property type="project" value="InterPro"/>
</dbReference>
<dbReference type="GO" id="GO:0005525">
    <property type="term" value="F:GTP binding"/>
    <property type="evidence" value="ECO:0007669"/>
    <property type="project" value="UniProtKB-KW"/>
</dbReference>
<feature type="compositionally biased region" description="Basic and acidic residues" evidence="3">
    <location>
        <begin position="1051"/>
        <end position="1075"/>
    </location>
</feature>
<dbReference type="PANTHER" id="PTHR42908">
    <property type="entry name" value="TRANSLATION ELONGATION FACTOR-RELATED"/>
    <property type="match status" value="1"/>
</dbReference>
<dbReference type="FunFam" id="3.30.70.870:FF:000002">
    <property type="entry name" value="Translation elongation factor 2"/>
    <property type="match status" value="1"/>
</dbReference>
<proteinExistence type="predicted"/>
<feature type="region of interest" description="Disordered" evidence="3">
    <location>
        <begin position="1332"/>
        <end position="1357"/>
    </location>
</feature>
<dbReference type="Proteomes" id="UP000321570">
    <property type="component" value="Unassembled WGS sequence"/>
</dbReference>
<dbReference type="Gene3D" id="3.30.230.10">
    <property type="match status" value="1"/>
</dbReference>
<evidence type="ECO:0000256" key="2">
    <source>
        <dbReference type="ARBA" id="ARBA00023134"/>
    </source>
</evidence>
<dbReference type="FunFam" id="3.40.50.300:FF:000746">
    <property type="entry name" value="Ribosome assembly protein 1"/>
    <property type="match status" value="1"/>
</dbReference>
<dbReference type="InterPro" id="IPR005225">
    <property type="entry name" value="Small_GTP-bd"/>
</dbReference>
<dbReference type="Gene3D" id="3.40.50.300">
    <property type="entry name" value="P-loop containing nucleotide triphosphate hydrolases"/>
    <property type="match status" value="1"/>
</dbReference>
<dbReference type="Pfam" id="PF00009">
    <property type="entry name" value="GTP_EFTU"/>
    <property type="match status" value="1"/>
</dbReference>
<feature type="domain" description="Tr-type G" evidence="4">
    <location>
        <begin position="16"/>
        <end position="271"/>
    </location>
</feature>
<dbReference type="InterPro" id="IPR027417">
    <property type="entry name" value="P-loop_NTPase"/>
</dbReference>
<dbReference type="GO" id="GO:0043022">
    <property type="term" value="F:ribosome binding"/>
    <property type="evidence" value="ECO:0007669"/>
    <property type="project" value="TreeGrafter"/>
</dbReference>
<feature type="compositionally biased region" description="Acidic residues" evidence="3">
    <location>
        <begin position="1146"/>
        <end position="1156"/>
    </location>
</feature>
<dbReference type="Pfam" id="PF00679">
    <property type="entry name" value="EFG_C"/>
    <property type="match status" value="1"/>
</dbReference>
<evidence type="ECO:0000313" key="6">
    <source>
        <dbReference type="Proteomes" id="UP000321570"/>
    </source>
</evidence>
<keyword evidence="2" id="KW-0342">GTP-binding</keyword>
<dbReference type="GO" id="GO:0005829">
    <property type="term" value="C:cytosol"/>
    <property type="evidence" value="ECO:0007669"/>
    <property type="project" value="TreeGrafter"/>
</dbReference>
<dbReference type="SUPFAM" id="SSF50447">
    <property type="entry name" value="Translation proteins"/>
    <property type="match status" value="1"/>
</dbReference>
<dbReference type="PANTHER" id="PTHR42908:SF3">
    <property type="entry name" value="ELONGATION FACTOR-LIKE GTPASE 1"/>
    <property type="match status" value="1"/>
</dbReference>
<dbReference type="PRINTS" id="PR00315">
    <property type="entry name" value="ELONGATNFCT"/>
</dbReference>
<dbReference type="PROSITE" id="PS51722">
    <property type="entry name" value="G_TR_2"/>
    <property type="match status" value="1"/>
</dbReference>
<dbReference type="NCBIfam" id="TIGR00231">
    <property type="entry name" value="small_GTP"/>
    <property type="match status" value="1"/>
</dbReference>
<dbReference type="CDD" id="cd01885">
    <property type="entry name" value="EF2"/>
    <property type="match status" value="1"/>
</dbReference>
<feature type="region of interest" description="Disordered" evidence="3">
    <location>
        <begin position="556"/>
        <end position="582"/>
    </location>
</feature>
<feature type="compositionally biased region" description="Acidic residues" evidence="3">
    <location>
        <begin position="1105"/>
        <end position="1121"/>
    </location>
</feature>
<evidence type="ECO:0000259" key="4">
    <source>
        <dbReference type="PROSITE" id="PS51722"/>
    </source>
</evidence>
<organism evidence="5 6">
    <name type="scientific">Hymenolepis diminuta</name>
    <name type="common">Rat tapeworm</name>
    <dbReference type="NCBI Taxonomy" id="6216"/>
    <lineage>
        <taxon>Eukaryota</taxon>
        <taxon>Metazoa</taxon>
        <taxon>Spiralia</taxon>
        <taxon>Lophotrochozoa</taxon>
        <taxon>Platyhelminthes</taxon>
        <taxon>Cestoda</taxon>
        <taxon>Eucestoda</taxon>
        <taxon>Cyclophyllidea</taxon>
        <taxon>Hymenolepididae</taxon>
        <taxon>Hymenolepis</taxon>
    </lineage>
</organism>
<dbReference type="Gene3D" id="3.30.70.240">
    <property type="match status" value="1"/>
</dbReference>
<dbReference type="InterPro" id="IPR000640">
    <property type="entry name" value="EFG_V-like"/>
</dbReference>
<dbReference type="SUPFAM" id="SSF52540">
    <property type="entry name" value="P-loop containing nucleoside triphosphate hydrolases"/>
    <property type="match status" value="1"/>
</dbReference>
<dbReference type="Gene3D" id="2.40.30.10">
    <property type="entry name" value="Translation factors"/>
    <property type="match status" value="1"/>
</dbReference>
<accession>A0A564YNC5</accession>
<feature type="compositionally biased region" description="Low complexity" evidence="3">
    <location>
        <begin position="556"/>
        <end position="580"/>
    </location>
</feature>
<dbReference type="InterPro" id="IPR035647">
    <property type="entry name" value="EFG_III/V"/>
</dbReference>
<dbReference type="InterPro" id="IPR014721">
    <property type="entry name" value="Ribsml_uS5_D2-typ_fold_subgr"/>
</dbReference>
<dbReference type="GO" id="GO:0042256">
    <property type="term" value="P:cytosolic ribosome assembly"/>
    <property type="evidence" value="ECO:0007669"/>
    <property type="project" value="TreeGrafter"/>
</dbReference>
<evidence type="ECO:0000313" key="5">
    <source>
        <dbReference type="EMBL" id="VUZ48781.1"/>
    </source>
</evidence>
<dbReference type="EMBL" id="CABIJS010000310">
    <property type="protein sequence ID" value="VUZ48781.1"/>
    <property type="molecule type" value="Genomic_DNA"/>
</dbReference>
<dbReference type="Gene3D" id="3.30.70.870">
    <property type="entry name" value="Elongation Factor G (Translational Gtpase), domain 3"/>
    <property type="match status" value="1"/>
</dbReference>
<feature type="region of interest" description="Disordered" evidence="3">
    <location>
        <begin position="1046"/>
        <end position="1080"/>
    </location>
</feature>
<evidence type="ECO:0000256" key="3">
    <source>
        <dbReference type="SAM" id="MobiDB-lite"/>
    </source>
</evidence>
<feature type="compositionally biased region" description="Acidic residues" evidence="3">
    <location>
        <begin position="1348"/>
        <end position="1357"/>
    </location>
</feature>
<dbReference type="InterPro" id="IPR020568">
    <property type="entry name" value="Ribosomal_Su5_D2-typ_SF"/>
</dbReference>
<feature type="region of interest" description="Disordered" evidence="3">
    <location>
        <begin position="1104"/>
        <end position="1156"/>
    </location>
</feature>
<dbReference type="SMART" id="SM00838">
    <property type="entry name" value="EFG_C"/>
    <property type="match status" value="1"/>
</dbReference>
<keyword evidence="1" id="KW-0547">Nucleotide-binding</keyword>
<dbReference type="SUPFAM" id="SSF54211">
    <property type="entry name" value="Ribosomal protein S5 domain 2-like"/>
    <property type="match status" value="1"/>
</dbReference>
<sequence length="1404" mass="156441">MSIASRILPPMSSLTDRIRNVCILAHVDHGKTTLADALLATNGIISSRQAGQVRYMDSLEAEQMRGITMKSSAVGLFYNPTIQFNRQTNPETASSDPNSYLINLIDSPGHVDFASDVSTAVRLCDCALIVVDVVEAVCPQTRAVLREAWNERLTLILVLNKVDRLFIQLRLTPLQVYDRILRLLEQVNSVLAELYKADIMQQQQQNVTTEGTMEGAGGTYTWSTGLENKDDSHVYFSPDQSNVIFTSAVDGWGFRISDFADLWAERMKVPKKGLLKALWGDYYFAPSPDGGPPRVKPNARLKNKNPVFVQLIIDHLHHIYNKIILEENREAAGHIAGRLGIKLEQRYLQQNHNVDNRGILRSILGSWLPLGPAMFRSIVEICPSPQKAITPERARFMIFGETASADQMMLENDAVVENDEAFPALSALQKCGCSSDDPVIIFVSKVFCSDSQTNTTSSVTFPKISQPTRQESKALISTPRLQGASNNSVTVPNNEFVALSRIYSGRVRLGQRLFVLGPKFDGSNVPDCLLDTNPNDLPLGQLRIPDSEEDEECELRSVSSSRHRSVSNSSLSSNASDAASMGTEYAGHDDRFVRHAYVGEISDVVQFCGGQNNVIRLKNVKYPDDSLSAGNVVGLVGTSIVSNLPKSGLLVSSLRMVTSVSSSTESGDEFRRRIQPLGGLAVWRGVPVISLAIEPVSTTESDMLLLEEGLKLLERSDPCAEVTFTSKGECLLHAAGEIHMQKCLEDLTKYFAPELELHTSPLVVPFRETVTQGCPPDAYMPFDSLAFAKAQLERELKQKNLVYDEVRENCVRKGGAEGAAEFQPPEQESETCDPTPFLPLGMLQLPHSKLRTRIFIRVTAHPIPENLLNWLESRGATYVKVLIGSVKRKSSSSRRAVAYLKRFEEEFSAQLDAIPPESCVSLDWRSLKSRLLCLGPQQVGPNLLFSRLRSGLFRLDTAWGKPMPPWSDDNDPVQITPSDVYGGGNVYLMHFLSYSKAILRGFQMATEQGPLCAEPLRGVAFVLEEIYAEDRMHLPTPRILTAADLQAEASEEAKATEEQKSDTTTKEEEKARSEGDDPILTKLMAKQAAINKRQKAASSMSWLISDDEESNSEDGNSDDNYDYNYSDNEWNEDIEDEYKSKSEESVASEEEEEEQVAEVEKKLTISDHFYWQRRSNNSWLSESKPELLTSVMNRACIAAFMACPAQRLVLSMYDVELLCRSDGLGRMYAVLRKRCARIVNEDMREGEECFVIHARLPVVESFGLTDDLRKRTSGQVSMPQLRPGGWEVLDIDPLQRDASGKIAVLGETHIKMWQRQQEALKKLKLQNTEVTDAAGQNDAQPSSPISDTDSDDSQVEEELAKDEIITDLNRIRGYLKDVRKRKGLNINEQLVVEGAKQRTLTKNK</sequence>
<dbReference type="InterPro" id="IPR009000">
    <property type="entry name" value="Transl_B-barrel_sf"/>
</dbReference>
<dbReference type="GO" id="GO:1990904">
    <property type="term" value="C:ribonucleoprotein complex"/>
    <property type="evidence" value="ECO:0007669"/>
    <property type="project" value="TreeGrafter"/>
</dbReference>
<dbReference type="SUPFAM" id="SSF54980">
    <property type="entry name" value="EF-G C-terminal domain-like"/>
    <property type="match status" value="2"/>
</dbReference>